<dbReference type="OMA" id="DAHKERY"/>
<proteinExistence type="predicted"/>
<accession>K0SVI1</accession>
<reference evidence="3 4" key="1">
    <citation type="journal article" date="2012" name="Genome Biol.">
        <title>Genome and low-iron response of an oceanic diatom adapted to chronic iron limitation.</title>
        <authorList>
            <person name="Lommer M."/>
            <person name="Specht M."/>
            <person name="Roy A.S."/>
            <person name="Kraemer L."/>
            <person name="Andreson R."/>
            <person name="Gutowska M.A."/>
            <person name="Wolf J."/>
            <person name="Bergner S.V."/>
            <person name="Schilhabel M.B."/>
            <person name="Klostermeier U.C."/>
            <person name="Beiko R.G."/>
            <person name="Rosenstiel P."/>
            <person name="Hippler M."/>
            <person name="Laroche J."/>
        </authorList>
    </citation>
    <scope>NUCLEOTIDE SEQUENCE [LARGE SCALE GENOMIC DNA]</scope>
    <source>
        <strain evidence="3 4">CCMP1005</strain>
    </source>
</reference>
<dbReference type="eggNOG" id="ENOG502RVPS">
    <property type="taxonomic scope" value="Eukaryota"/>
</dbReference>
<evidence type="ECO:0000313" key="3">
    <source>
        <dbReference type="EMBL" id="EJK68974.1"/>
    </source>
</evidence>
<sequence length="1476" mass="163074">MLVDSKKKAFAAEPIRKKKRAMAIAVIAEVQNLGGRFLEEDTTSASKPILPHQSRSQGGGETNIALHSKILEKQWTPVELREKKAEPYCDKGPISSSSDSDGKNHAAPRPDHVESFSSVSVQPVQPSNGEIPVAVDPLIGNLDLDELDLLRSLTPVGAEASTVDAHPTMQTVDGHMSSRNNLHDGAPFLQEMSMKQWITQNLTFLNSPKQMSSYILTGLAVAHKLTICLLGAEKDEQQNGITNPIPLESITAENIQMVTKLDMNSGMQQLSIEYVWVAIPFGASHERGTNQARLFSVGVILYELFTGVTLDQSQFTPPTMSLNAMDLKNKAGEIGTSDSSGSTRQPKRSQLGDSLLSGLSSRGLPYPLCALILNLIECYYGILAQNEAYSSLSDLLMDVQLMLNDPNRFLRSIVISSSPTLGTTCDKLYGREEELRRLHLAYHRHLNGECVTVTVAGNAGVGKSRLAMHVEKTLSIPNGGLFFSAKFDERIDNAQPLAILSSIFNPLCLAFLQFTPREGIEAARQKLIRAFGTQADLLAVVVPSISGLLPPSCFKSTTTPVDITLSMSFLLGAFLRVIASHSRPITLFFDDVQFADPFSLQLIGSLVSSMQGKSILFLACHRDDQGGDNEGLTNFLSSVSQFLTDSIHLNNLELDGVNTYLSDSLRLSPRITKPLAREMLAKTRGNPLFLDRLLGELLRDKLIYTSIDPPRFQFDLEKISDLAVSDDVVALIMADFSRIDINLQRGLQIASCIEAVIDGNLVDILSRNMKVNLENALVQCTSRGFLEKIGANGFRFIHDQGELPLFQQAAYDMLTDDEKRQQHMEIGLALYLHSMAISNIDDRLFFTAVSQINKGGPESVYDANQKEEAGLLSQQRADIRKALQLFRLGIAWLDENYNWTSQYSLSIKLFGAAAEASCHLNELDSVKTYSDAVEIHALSIDDKLPCACVSTYPPTPPLRLISHPHFTPGMVATIKTLVRQEKFGECMALTFKFLGLMGEPPLRVVTDLGLQADMAGLGQRLATSATDESILALEATDDLRVTVKLKLLSSLIHFIVFVEPLLVADIVYRMMQLTLDNGLTNESSLAITSYGHCVLAFGDFAGAVRFGRLALKILDMQPSSSVQSSTRFFVYQQMMWMATPLHTLAESIADAHKIGDQLGDRMYSHLNLACSYFTEYFAGNCLASTRDKLQDCAVSMLRGGFDLHAGLAFVFIQQIAVLIGGEDALEDGQVNGVPIGTGAPKNNVERKLFAPFVMSLNLARAYYLRQLDGDMIWTSINEILMSEKRPLDLNTCIGQYFEGLASFILARRVKKQQMETQQQVVSAHAVDIATLMRRGESVLKQMQSFVEFSNWNWECRALLLEAEKAYTVGELDSAETLYLRAIRSAGRHKITHEEAQGAELAGMFYYERGQPQKSKSYLILAAERYRQWGSVFLAKRVDDFMASHGFSSFPDQDHESAEEELLSCVHGNSKKRFPES</sequence>
<dbReference type="Proteomes" id="UP000266841">
    <property type="component" value="Unassembled WGS sequence"/>
</dbReference>
<feature type="domain" description="Orc1-like AAA ATPase" evidence="2">
    <location>
        <begin position="427"/>
        <end position="617"/>
    </location>
</feature>
<evidence type="ECO:0000259" key="2">
    <source>
        <dbReference type="Pfam" id="PF13191"/>
    </source>
</evidence>
<feature type="region of interest" description="Disordered" evidence="1">
    <location>
        <begin position="41"/>
        <end position="65"/>
    </location>
</feature>
<feature type="compositionally biased region" description="Basic and acidic residues" evidence="1">
    <location>
        <begin position="100"/>
        <end position="114"/>
    </location>
</feature>
<feature type="compositionally biased region" description="Low complexity" evidence="1">
    <location>
        <begin position="117"/>
        <end position="127"/>
    </location>
</feature>
<dbReference type="InterPro" id="IPR041664">
    <property type="entry name" value="AAA_16"/>
</dbReference>
<gene>
    <name evidence="3" type="ORF">THAOC_09811</name>
</gene>
<dbReference type="SUPFAM" id="SSF52540">
    <property type="entry name" value="P-loop containing nucleoside triphosphate hydrolases"/>
    <property type="match status" value="1"/>
</dbReference>
<evidence type="ECO:0000313" key="4">
    <source>
        <dbReference type="Proteomes" id="UP000266841"/>
    </source>
</evidence>
<organism evidence="3 4">
    <name type="scientific">Thalassiosira oceanica</name>
    <name type="common">Marine diatom</name>
    <dbReference type="NCBI Taxonomy" id="159749"/>
    <lineage>
        <taxon>Eukaryota</taxon>
        <taxon>Sar</taxon>
        <taxon>Stramenopiles</taxon>
        <taxon>Ochrophyta</taxon>
        <taxon>Bacillariophyta</taxon>
        <taxon>Coscinodiscophyceae</taxon>
        <taxon>Thalassiosirophycidae</taxon>
        <taxon>Thalassiosirales</taxon>
        <taxon>Thalassiosiraceae</taxon>
        <taxon>Thalassiosira</taxon>
    </lineage>
</organism>
<dbReference type="InterPro" id="IPR011990">
    <property type="entry name" value="TPR-like_helical_dom_sf"/>
</dbReference>
<name>K0SVI1_THAOC</name>
<dbReference type="PANTHER" id="PTHR43642:SF1">
    <property type="entry name" value="HYBRID SIGNAL TRANSDUCTION HISTIDINE KINASE G"/>
    <property type="match status" value="1"/>
</dbReference>
<feature type="region of interest" description="Disordered" evidence="1">
    <location>
        <begin position="82"/>
        <end position="128"/>
    </location>
</feature>
<keyword evidence="4" id="KW-1185">Reference proteome</keyword>
<dbReference type="EMBL" id="AGNL01010641">
    <property type="protein sequence ID" value="EJK68974.1"/>
    <property type="molecule type" value="Genomic_DNA"/>
</dbReference>
<protein>
    <recommendedName>
        <fullName evidence="2">Orc1-like AAA ATPase domain-containing protein</fullName>
    </recommendedName>
</protein>
<dbReference type="InterPro" id="IPR027417">
    <property type="entry name" value="P-loop_NTPase"/>
</dbReference>
<dbReference type="OrthoDB" id="47974at2759"/>
<dbReference type="Pfam" id="PF13191">
    <property type="entry name" value="AAA_16"/>
    <property type="match status" value="1"/>
</dbReference>
<dbReference type="PANTHER" id="PTHR43642">
    <property type="entry name" value="HYBRID SIGNAL TRANSDUCTION HISTIDINE KINASE G"/>
    <property type="match status" value="1"/>
</dbReference>
<dbReference type="SUPFAM" id="SSF48452">
    <property type="entry name" value="TPR-like"/>
    <property type="match status" value="1"/>
</dbReference>
<comment type="caution">
    <text evidence="3">The sequence shown here is derived from an EMBL/GenBank/DDBJ whole genome shotgun (WGS) entry which is preliminary data.</text>
</comment>
<evidence type="ECO:0000256" key="1">
    <source>
        <dbReference type="SAM" id="MobiDB-lite"/>
    </source>
</evidence>
<dbReference type="InterPro" id="IPR053159">
    <property type="entry name" value="Hybrid_Histidine_Kinase"/>
</dbReference>